<dbReference type="PANTHER" id="PTHR23248">
    <property type="entry name" value="PHOSPHOLIPID SCRAMBLASE-RELATED"/>
    <property type="match status" value="1"/>
</dbReference>
<keyword evidence="2" id="KW-0106">Calcium</keyword>
<dbReference type="GO" id="GO:0005886">
    <property type="term" value="C:plasma membrane"/>
    <property type="evidence" value="ECO:0007669"/>
    <property type="project" value="TreeGrafter"/>
</dbReference>
<keyword evidence="2" id="KW-0564">Palmitate</keyword>
<evidence type="ECO:0000313" key="4">
    <source>
        <dbReference type="Proteomes" id="UP001353858"/>
    </source>
</evidence>
<evidence type="ECO:0000256" key="1">
    <source>
        <dbReference type="ARBA" id="ARBA00005350"/>
    </source>
</evidence>
<dbReference type="EMBL" id="JARPUR010000001">
    <property type="protein sequence ID" value="KAK4885892.1"/>
    <property type="molecule type" value="Genomic_DNA"/>
</dbReference>
<evidence type="ECO:0000313" key="3">
    <source>
        <dbReference type="EMBL" id="KAK4885892.1"/>
    </source>
</evidence>
<comment type="cofactor">
    <cofactor evidence="2">
        <name>Ca(2+)</name>
        <dbReference type="ChEBI" id="CHEBI:29108"/>
    </cofactor>
</comment>
<sequence>MSWAVSRLFYIQCYCNCTYLRITMATQKNPPEGYPLMPTGSQGEGVYPQLQCQLSTYPPGPILAQPVPRQNIPNCPPGLEYLSVIDQLLVKQKIELIEVLTDFETKNKYVIANTLGQQIYFAGEESGCCGRNCCGSIRQFDMKILDNFGQQVMRFHRPLACKSCCFPCCLQTMEIMSPPGTPIGVVIQEWSILKPHFIIKNANDEIMLRIKGPFWTCRCYADVKFKVYSVSGTEIGKISKQWSGAAKELLTDADNFNVTFPADLDVKMKACLLGALFLIDMMYFESD</sequence>
<comment type="similarity">
    <text evidence="1 2">Belongs to the phospholipid scramblase family.</text>
</comment>
<dbReference type="Proteomes" id="UP001353858">
    <property type="component" value="Unassembled WGS sequence"/>
</dbReference>
<accession>A0AAN7Q8F4</accession>
<keyword evidence="2" id="KW-0449">Lipoprotein</keyword>
<gene>
    <name evidence="3" type="ORF">RN001_002163</name>
</gene>
<keyword evidence="4" id="KW-1185">Reference proteome</keyword>
<dbReference type="InterPro" id="IPR025659">
    <property type="entry name" value="Tubby-like_C"/>
</dbReference>
<comment type="function">
    <text evidence="2">May mediate accelerated ATP-independent bidirectional transbilayer migration of phospholipids upon binding calcium ions that results in a loss of phospholipid asymmetry in the plasma membrane.</text>
</comment>
<dbReference type="Pfam" id="PF03803">
    <property type="entry name" value="Scramblase"/>
    <property type="match status" value="1"/>
</dbReference>
<dbReference type="InterPro" id="IPR005552">
    <property type="entry name" value="Scramblase"/>
</dbReference>
<evidence type="ECO:0000256" key="2">
    <source>
        <dbReference type="RuleBase" id="RU363116"/>
    </source>
</evidence>
<organism evidence="3 4">
    <name type="scientific">Aquatica leii</name>
    <dbReference type="NCBI Taxonomy" id="1421715"/>
    <lineage>
        <taxon>Eukaryota</taxon>
        <taxon>Metazoa</taxon>
        <taxon>Ecdysozoa</taxon>
        <taxon>Arthropoda</taxon>
        <taxon>Hexapoda</taxon>
        <taxon>Insecta</taxon>
        <taxon>Pterygota</taxon>
        <taxon>Neoptera</taxon>
        <taxon>Endopterygota</taxon>
        <taxon>Coleoptera</taxon>
        <taxon>Polyphaga</taxon>
        <taxon>Elateriformia</taxon>
        <taxon>Elateroidea</taxon>
        <taxon>Lampyridae</taxon>
        <taxon>Luciolinae</taxon>
        <taxon>Aquatica</taxon>
    </lineage>
</organism>
<name>A0AAN7Q8F4_9COLE</name>
<dbReference type="AlphaFoldDB" id="A0AAN7Q8F4"/>
<dbReference type="GO" id="GO:0017128">
    <property type="term" value="F:phospholipid scramblase activity"/>
    <property type="evidence" value="ECO:0007669"/>
    <property type="project" value="InterPro"/>
</dbReference>
<proteinExistence type="inferred from homology"/>
<comment type="caution">
    <text evidence="3">The sequence shown here is derived from an EMBL/GenBank/DDBJ whole genome shotgun (WGS) entry which is preliminary data.</text>
</comment>
<reference evidence="4" key="1">
    <citation type="submission" date="2023-01" db="EMBL/GenBank/DDBJ databases">
        <title>Key to firefly adult light organ development and bioluminescence: homeobox transcription factors regulate luciferase expression and transportation to peroxisome.</title>
        <authorList>
            <person name="Fu X."/>
        </authorList>
    </citation>
    <scope>NUCLEOTIDE SEQUENCE [LARGE SCALE GENOMIC DNA]</scope>
</reference>
<dbReference type="PANTHER" id="PTHR23248:SF9">
    <property type="entry name" value="PHOSPHOLIPID SCRAMBLASE"/>
    <property type="match status" value="1"/>
</dbReference>
<protein>
    <recommendedName>
        <fullName evidence="2">Phospholipid scramblase</fullName>
    </recommendedName>
</protein>
<dbReference type="SUPFAM" id="SSF54518">
    <property type="entry name" value="Tubby C-terminal domain-like"/>
    <property type="match status" value="1"/>
</dbReference>